<organism evidence="2 3">
    <name type="scientific">Sutcliffiella rhizosphaerae</name>
    <dbReference type="NCBI Taxonomy" id="2880967"/>
    <lineage>
        <taxon>Bacteria</taxon>
        <taxon>Bacillati</taxon>
        <taxon>Bacillota</taxon>
        <taxon>Bacilli</taxon>
        <taxon>Bacillales</taxon>
        <taxon>Bacillaceae</taxon>
        <taxon>Sutcliffiella</taxon>
    </lineage>
</organism>
<evidence type="ECO:0000256" key="1">
    <source>
        <dbReference type="SAM" id="Phobius"/>
    </source>
</evidence>
<keyword evidence="1" id="KW-0812">Transmembrane</keyword>
<accession>A0ABN8A748</accession>
<evidence type="ECO:0000313" key="2">
    <source>
        <dbReference type="EMBL" id="CAG9620865.1"/>
    </source>
</evidence>
<keyword evidence="3" id="KW-1185">Reference proteome</keyword>
<dbReference type="RefSeq" id="WP_230500771.1">
    <property type="nucleotide sequence ID" value="NZ_CAKJTJ010000006.1"/>
</dbReference>
<feature type="transmembrane region" description="Helical" evidence="1">
    <location>
        <begin position="40"/>
        <end position="61"/>
    </location>
</feature>
<comment type="caution">
    <text evidence="2">The sequence shown here is derived from an EMBL/GenBank/DDBJ whole genome shotgun (WGS) entry which is preliminary data.</text>
</comment>
<evidence type="ECO:0000313" key="3">
    <source>
        <dbReference type="Proteomes" id="UP000789833"/>
    </source>
</evidence>
<gene>
    <name evidence="2" type="ORF">BACCIP111883_01636</name>
</gene>
<name>A0ABN8A748_9BACI</name>
<sequence length="204" mass="23418">MFSKKHLYLFTILIILIPVIVNILMNSRLPLFPVGLNNDWIGFFGSFLGSIVGGGLTLLGVKLTLDYQSDKEYINTTPKKIMRLHKMSKSLNNLNNHIVFSKGAIDKKYIASKIEELLEEASSIDSLVFSNIVGIETECEVFFEKHSTLVKLDNWGASVIVDQLEYIELVDRTSDTIDNVIKFVDKYKYKLKKKYNRIESKFRQ</sequence>
<protein>
    <submittedName>
        <fullName evidence="2">Uncharacterized protein</fullName>
    </submittedName>
</protein>
<proteinExistence type="predicted"/>
<feature type="transmembrane region" description="Helical" evidence="1">
    <location>
        <begin position="7"/>
        <end position="25"/>
    </location>
</feature>
<keyword evidence="1" id="KW-1133">Transmembrane helix</keyword>
<reference evidence="2 3" key="1">
    <citation type="submission" date="2021-10" db="EMBL/GenBank/DDBJ databases">
        <authorList>
            <person name="Criscuolo A."/>
        </authorList>
    </citation>
    <scope>NUCLEOTIDE SEQUENCE [LARGE SCALE GENOMIC DNA]</scope>
    <source>
        <strain evidence="3">CIP 111883</strain>
    </source>
</reference>
<dbReference type="Proteomes" id="UP000789833">
    <property type="component" value="Unassembled WGS sequence"/>
</dbReference>
<keyword evidence="1" id="KW-0472">Membrane</keyword>
<dbReference type="EMBL" id="CAKJTJ010000006">
    <property type="protein sequence ID" value="CAG9620865.1"/>
    <property type="molecule type" value="Genomic_DNA"/>
</dbReference>